<sequence length="429" mass="48675">MANDMCRLRKKTSAATQQKKKIDHLIRWAGYHFASSNAQLQLIFKVIMEYEVLARLGDISKTARAQLRLLYSFLSRDDVGHCLWLYLDYFEAHYDHMTRNEICMCAMVCYVCTQCAGTLRRRNLHPVVLRMIRMMNDAEIQKIFQKSKTPNPRQAKLDERTERCLFYADNSQGVQTFVMKGGDLLQSLHYDCTAGRNAESSDGGSFTDAFSGSNFESDESNGAEEKPELVQETLAGELRPLENFNVALTYGVSVERALGCTLDGTNSSAPASVSKQLPLPPSASTAVKTQRRKTSSVVSNTRSTSRASRHPTQSQAQTQTQTQTEDSTTEDKSKARLFRNYDDLINFDTALKHQTPIAAYEFQFLEEKEPHDPLDPTWERTVDQPLIQVYKFISPNSPVIIVKAYAHFEGIPLNVLSHHIKEINCRLHW</sequence>
<dbReference type="EMBL" id="HG670808">
    <property type="protein sequence ID" value="CDI78117.1"/>
    <property type="molecule type" value="Genomic_DNA"/>
</dbReference>
<name>U6GF18_EIMAC</name>
<dbReference type="Proteomes" id="UP000018050">
    <property type="component" value="Unassembled WGS sequence"/>
</dbReference>
<accession>U6GF18</accession>
<feature type="compositionally biased region" description="Polar residues" evidence="1">
    <location>
        <begin position="266"/>
        <end position="275"/>
    </location>
</feature>
<dbReference type="RefSeq" id="XP_013251633.1">
    <property type="nucleotide sequence ID" value="XM_013396179.1"/>
</dbReference>
<evidence type="ECO:0000313" key="3">
    <source>
        <dbReference type="Proteomes" id="UP000018050"/>
    </source>
</evidence>
<dbReference type="OrthoDB" id="345960at2759"/>
<gene>
    <name evidence="2" type="ORF">EAH_00030050</name>
</gene>
<feature type="region of interest" description="Disordered" evidence="1">
    <location>
        <begin position="197"/>
        <end position="227"/>
    </location>
</feature>
<reference evidence="2" key="1">
    <citation type="submission" date="2013-10" db="EMBL/GenBank/DDBJ databases">
        <title>Genomic analysis of the causative agents of coccidiosis in chickens.</title>
        <authorList>
            <person name="Reid A.J."/>
            <person name="Blake D."/>
            <person name="Billington K."/>
            <person name="Browne H."/>
            <person name="Dunn M."/>
            <person name="Hung S."/>
            <person name="Kawahara F."/>
            <person name="Miranda-Saavedra D."/>
            <person name="Mourier T."/>
            <person name="Nagra H."/>
            <person name="Otto T.D."/>
            <person name="Rawlings N."/>
            <person name="Sanchez A."/>
            <person name="Sanders M."/>
            <person name="Subramaniam C."/>
            <person name="Tay Y."/>
            <person name="Dear P."/>
            <person name="Doerig C."/>
            <person name="Gruber A."/>
            <person name="Parkinson J."/>
            <person name="Shirley M."/>
            <person name="Wan K.L."/>
            <person name="Berriman M."/>
            <person name="Tomley F."/>
            <person name="Pain A."/>
        </authorList>
    </citation>
    <scope>NUCLEOTIDE SEQUENCE</scope>
    <source>
        <strain evidence="2">Houghton</strain>
    </source>
</reference>
<organism evidence="2 3">
    <name type="scientific">Eimeria acervulina</name>
    <name type="common">Coccidian parasite</name>
    <dbReference type="NCBI Taxonomy" id="5801"/>
    <lineage>
        <taxon>Eukaryota</taxon>
        <taxon>Sar</taxon>
        <taxon>Alveolata</taxon>
        <taxon>Apicomplexa</taxon>
        <taxon>Conoidasida</taxon>
        <taxon>Coccidia</taxon>
        <taxon>Eucoccidiorida</taxon>
        <taxon>Eimeriorina</taxon>
        <taxon>Eimeriidae</taxon>
        <taxon>Eimeria</taxon>
    </lineage>
</organism>
<dbReference type="AlphaFoldDB" id="U6GF18"/>
<proteinExistence type="predicted"/>
<feature type="region of interest" description="Disordered" evidence="1">
    <location>
        <begin position="266"/>
        <end position="333"/>
    </location>
</feature>
<reference evidence="2" key="2">
    <citation type="submission" date="2013-10" db="EMBL/GenBank/DDBJ databases">
        <authorList>
            <person name="Aslett M."/>
        </authorList>
    </citation>
    <scope>NUCLEOTIDE SEQUENCE</scope>
    <source>
        <strain evidence="2">Houghton</strain>
    </source>
</reference>
<evidence type="ECO:0000256" key="1">
    <source>
        <dbReference type="SAM" id="MobiDB-lite"/>
    </source>
</evidence>
<evidence type="ECO:0000313" key="2">
    <source>
        <dbReference type="EMBL" id="CDI78117.1"/>
    </source>
</evidence>
<protein>
    <submittedName>
        <fullName evidence="2">Phosphatidylcholine transfer protein, putative</fullName>
    </submittedName>
</protein>
<dbReference type="OMA" id="EICMCAM"/>
<dbReference type="GeneID" id="25271075"/>
<feature type="compositionally biased region" description="Low complexity" evidence="1">
    <location>
        <begin position="295"/>
        <end position="326"/>
    </location>
</feature>
<feature type="compositionally biased region" description="Polar residues" evidence="1">
    <location>
        <begin position="198"/>
        <end position="215"/>
    </location>
</feature>
<keyword evidence="3" id="KW-1185">Reference proteome</keyword>
<dbReference type="VEuPathDB" id="ToxoDB:EAH_00030050"/>